<evidence type="ECO:0000256" key="3">
    <source>
        <dbReference type="ARBA" id="ARBA00022781"/>
    </source>
</evidence>
<dbReference type="GO" id="GO:0045259">
    <property type="term" value="C:proton-transporting ATP synthase complex"/>
    <property type="evidence" value="ECO:0007669"/>
    <property type="project" value="UniProtKB-KW"/>
</dbReference>
<keyword evidence="7" id="KW-1003">Cell membrane</keyword>
<dbReference type="GO" id="GO:0046933">
    <property type="term" value="F:proton-transporting ATP synthase activity, rotational mechanism"/>
    <property type="evidence" value="ECO:0007669"/>
    <property type="project" value="UniProtKB-UniRule"/>
</dbReference>
<evidence type="ECO:0000256" key="6">
    <source>
        <dbReference type="ARBA" id="ARBA00023310"/>
    </source>
</evidence>
<dbReference type="EMBL" id="GU942987">
    <property type="protein sequence ID" value="ADD93560.1"/>
    <property type="molecule type" value="Genomic_DNA"/>
</dbReference>
<comment type="function">
    <text evidence="7">F(1)F(0) ATP synthase produces ATP from ADP in the presence of a proton or sodium gradient. F-type ATPases consist of two structural domains, F(1) containing the extramembraneous catalytic core and F(0) containing the membrane proton channel, linked together by a central stalk and a peripheral stalk. During catalysis, ATP synthesis in the catalytic domain of F(1) is coupled via a rotary mechanism of the central stalk subunits to proton translocation.</text>
</comment>
<evidence type="ECO:0000313" key="8">
    <source>
        <dbReference type="EMBL" id="ADD93560.1"/>
    </source>
</evidence>
<dbReference type="PRINTS" id="PR00125">
    <property type="entry name" value="ATPASEDELTA"/>
</dbReference>
<dbReference type="HAMAP" id="MF_01416">
    <property type="entry name" value="ATP_synth_delta_bact"/>
    <property type="match status" value="1"/>
</dbReference>
<dbReference type="PANTHER" id="PTHR11910">
    <property type="entry name" value="ATP SYNTHASE DELTA CHAIN"/>
    <property type="match status" value="1"/>
</dbReference>
<name>D6PCV9_9BACT</name>
<dbReference type="InterPro" id="IPR000711">
    <property type="entry name" value="ATPase_OSCP/dsu"/>
</dbReference>
<protein>
    <recommendedName>
        <fullName evidence="7">ATP synthase subunit delta</fullName>
    </recommendedName>
    <alternativeName>
        <fullName evidence="7">ATP synthase F(1) sector subunit delta</fullName>
    </alternativeName>
    <alternativeName>
        <fullName evidence="7">F-type ATPase subunit delta</fullName>
        <shortName evidence="7">F-ATPase subunit delta</shortName>
    </alternativeName>
</protein>
<dbReference type="Gene3D" id="1.10.520.20">
    <property type="entry name" value="N-terminal domain of the delta subunit of the F1F0-ATP synthase"/>
    <property type="match status" value="1"/>
</dbReference>
<evidence type="ECO:0000256" key="2">
    <source>
        <dbReference type="ARBA" id="ARBA00022448"/>
    </source>
</evidence>
<evidence type="ECO:0000256" key="4">
    <source>
        <dbReference type="ARBA" id="ARBA00023065"/>
    </source>
</evidence>
<dbReference type="NCBIfam" id="TIGR01145">
    <property type="entry name" value="ATP_synt_delta"/>
    <property type="match status" value="1"/>
</dbReference>
<proteinExistence type="inferred from homology"/>
<keyword evidence="6 7" id="KW-0066">ATP synthesis</keyword>
<keyword evidence="2 7" id="KW-0813">Transport</keyword>
<keyword evidence="5 7" id="KW-0472">Membrane</keyword>
<evidence type="ECO:0000256" key="7">
    <source>
        <dbReference type="HAMAP-Rule" id="MF_01416"/>
    </source>
</evidence>
<keyword evidence="3 7" id="KW-0375">Hydrogen ion transport</keyword>
<dbReference type="SUPFAM" id="SSF47928">
    <property type="entry name" value="N-terminal domain of the delta subunit of the F1F0-ATP synthase"/>
    <property type="match status" value="1"/>
</dbReference>
<comment type="similarity">
    <text evidence="7">Belongs to the ATPase delta chain family.</text>
</comment>
<sequence>MLNPDLSYSDKTEIFMDLFKGEISDKASSFIKVCGDNKRLKNLPEIINFFNELALESLNKKNVHVSSPFQLEEKQIKKITSALEKRLDSEVVIDFDIDKSLIGGLKIAYEDQVLDMSIKRKLDLLQTQLRN</sequence>
<comment type="function">
    <text evidence="7">This protein is part of the stalk that links CF(0) to CF(1). It either transmits conformational changes from CF(0) to CF(1) or is implicated in proton conduction.</text>
</comment>
<dbReference type="GO" id="GO:0005886">
    <property type="term" value="C:plasma membrane"/>
    <property type="evidence" value="ECO:0007669"/>
    <property type="project" value="UniProtKB-SubCell"/>
</dbReference>
<evidence type="ECO:0000256" key="5">
    <source>
        <dbReference type="ARBA" id="ARBA00023136"/>
    </source>
</evidence>
<gene>
    <name evidence="7" type="primary">atpH</name>
</gene>
<dbReference type="InterPro" id="IPR026015">
    <property type="entry name" value="ATP_synth_OSCP/delta_N_sf"/>
</dbReference>
<reference evidence="8" key="1">
    <citation type="journal article" date="2010" name="ISME J.">
        <title>Metagenome of the Mediterranean deep chlorophyll maximum studied by direct and fosmid library 454 pyrosequencing.</title>
        <authorList>
            <person name="Ghai R."/>
            <person name="Martin-Cuadrado A.B."/>
            <person name="Molto A.G."/>
            <person name="Heredia I.G."/>
            <person name="Cabrera R."/>
            <person name="Martin J."/>
            <person name="Verdu M."/>
            <person name="Deschamps P."/>
            <person name="Moreira D."/>
            <person name="Lopez-Garcia P."/>
            <person name="Mira A."/>
            <person name="Rodriguez-Valera F."/>
        </authorList>
    </citation>
    <scope>NUCLEOTIDE SEQUENCE</scope>
</reference>
<dbReference type="Pfam" id="PF00213">
    <property type="entry name" value="OSCP"/>
    <property type="match status" value="1"/>
</dbReference>
<dbReference type="AlphaFoldDB" id="D6PCV9"/>
<organism evidence="8">
    <name type="scientific">uncultured marine bacterium MedDCM-OCT-S04-C293</name>
    <dbReference type="NCBI Taxonomy" id="743054"/>
    <lineage>
        <taxon>Bacteria</taxon>
        <taxon>environmental samples</taxon>
    </lineage>
</organism>
<keyword evidence="7" id="KW-0139">CF(1)</keyword>
<accession>D6PCV9</accession>
<keyword evidence="4 7" id="KW-0406">Ion transport</keyword>
<comment type="subcellular location">
    <subcellularLocation>
        <location evidence="7">Cell membrane</location>
        <topology evidence="7">Peripheral membrane protein</topology>
    </subcellularLocation>
    <subcellularLocation>
        <location evidence="1">Membrane</location>
    </subcellularLocation>
</comment>
<evidence type="ECO:0000256" key="1">
    <source>
        <dbReference type="ARBA" id="ARBA00004370"/>
    </source>
</evidence>